<dbReference type="Pfam" id="PF05163">
    <property type="entry name" value="DinB"/>
    <property type="match status" value="1"/>
</dbReference>
<name>A0ABW9RQH2_9BACT</name>
<dbReference type="InterPro" id="IPR007837">
    <property type="entry name" value="DinB"/>
</dbReference>
<reference evidence="3 4" key="1">
    <citation type="submission" date="2019-02" db="EMBL/GenBank/DDBJ databases">
        <authorList>
            <person name="Goldberg S.R."/>
            <person name="Haltli B.A."/>
            <person name="Correa H."/>
            <person name="Russell K.G."/>
        </authorList>
    </citation>
    <scope>NUCLEOTIDE SEQUENCE [LARGE SCALE GENOMIC DNA]</scope>
    <source>
        <strain evidence="3 4">JCM 16186</strain>
    </source>
</reference>
<dbReference type="Proteomes" id="UP000798808">
    <property type="component" value="Unassembled WGS sequence"/>
</dbReference>
<comment type="similarity">
    <text evidence="1">Belongs to the DinB family.</text>
</comment>
<comment type="caution">
    <text evidence="3">The sequence shown here is derived from an EMBL/GenBank/DDBJ whole genome shotgun (WGS) entry which is preliminary data.</text>
</comment>
<evidence type="ECO:0000313" key="4">
    <source>
        <dbReference type="Proteomes" id="UP000798808"/>
    </source>
</evidence>
<gene>
    <name evidence="3" type="ORF">E1163_15775</name>
</gene>
<dbReference type="InterPro" id="IPR034660">
    <property type="entry name" value="DinB/YfiT-like"/>
</dbReference>
<evidence type="ECO:0000256" key="2">
    <source>
        <dbReference type="ARBA" id="ARBA00022723"/>
    </source>
</evidence>
<sequence length="165" mass="19022">MTTIKMFLSELEKEAQTTRKMFERVPDEKFQWQPHPKSMTVQKLVAHIAELPGWITTTLTTDELDLAEVPYKAPPVNNTAELMTFFEQKLNEGKNHLEQAQEQQLTENWTLREGNQVYSSETKAEVLRMVYCQIVHHRAQLGVYLRLLDIPIPGSYGPSADDVSF</sequence>
<dbReference type="Gene3D" id="1.20.120.450">
    <property type="entry name" value="dinb family like domain"/>
    <property type="match status" value="1"/>
</dbReference>
<evidence type="ECO:0000256" key="1">
    <source>
        <dbReference type="ARBA" id="ARBA00008635"/>
    </source>
</evidence>
<dbReference type="RefSeq" id="WP_155173431.1">
    <property type="nucleotide sequence ID" value="NZ_BAAAFL010000012.1"/>
</dbReference>
<keyword evidence="2" id="KW-0479">Metal-binding</keyword>
<proteinExistence type="inferred from homology"/>
<dbReference type="EMBL" id="SMLW01000580">
    <property type="protein sequence ID" value="MTI26417.1"/>
    <property type="molecule type" value="Genomic_DNA"/>
</dbReference>
<organism evidence="3 4">
    <name type="scientific">Fulvivirga kasyanovii</name>
    <dbReference type="NCBI Taxonomy" id="396812"/>
    <lineage>
        <taxon>Bacteria</taxon>
        <taxon>Pseudomonadati</taxon>
        <taxon>Bacteroidota</taxon>
        <taxon>Cytophagia</taxon>
        <taxon>Cytophagales</taxon>
        <taxon>Fulvivirgaceae</taxon>
        <taxon>Fulvivirga</taxon>
    </lineage>
</organism>
<protein>
    <submittedName>
        <fullName evidence="3">DinB family protein</fullName>
    </submittedName>
</protein>
<accession>A0ABW9RQH2</accession>
<evidence type="ECO:0000313" key="3">
    <source>
        <dbReference type="EMBL" id="MTI26417.1"/>
    </source>
</evidence>
<keyword evidence="4" id="KW-1185">Reference proteome</keyword>
<dbReference type="SUPFAM" id="SSF109854">
    <property type="entry name" value="DinB/YfiT-like putative metalloenzymes"/>
    <property type="match status" value="1"/>
</dbReference>